<keyword evidence="5" id="KW-1133">Transmembrane helix</keyword>
<dbReference type="Pfam" id="PF00015">
    <property type="entry name" value="MCPsignal"/>
    <property type="match status" value="1"/>
</dbReference>
<dbReference type="Pfam" id="PF12729">
    <property type="entry name" value="4HB_MCP_1"/>
    <property type="match status" value="1"/>
</dbReference>
<keyword evidence="1 3" id="KW-0807">Transducer</keyword>
<feature type="transmembrane region" description="Helical" evidence="5">
    <location>
        <begin position="211"/>
        <end position="233"/>
    </location>
</feature>
<keyword evidence="4" id="KW-0175">Coiled coil</keyword>
<sequence length="593" mass="66531">MIKKVIFKSNIIKKNKKNKLIYLNKLKDLSVKIKLRVSYAILCILMIVLGVASITGIGIVNKNANNMYNVSFQSIKTLESINSNIKEVDSYLVNIFMSSDNGNINIYSNKIKILSQQTKALINDHEKVRITKEEKNKYNQLKEDFKEFDEYTDKVLDLINNGNIEEANQIYNKSMIRVKNSIYDLLKTNITFSETNAEKNNINNNNIFNNVLVLTIGINIIGIVGAIILVVLISRGILKPLKKIEGLAERISKYDVSKNIDIDSKDEFGKTAILLNKSQENIRDLITIIMGETSNISALSEELSATVQEVTSKVETVDMSTQEINERMKESITTYEEIATSIQDVNTNMENLSKKAIDGNNNANQIEERALIIEKDSEKIMKEISLIYEKKEKDIIKAIEDVKVVTEVRKMADAISNIASQTNLLALNATIEAAHAGEAGKGFSVVANEVKRLAEESSHTVETIKKTITKVEQSVNNLSCHSNEILKFIMEDVNRNLEKYASIGQKYSKDGKFISDMSQELALMSEQVETTIGEVSRVMKNVGSDSEKSSKSVDLIQKGLHDTTLAMKQVLATSEDQANIAFKINELVRNFEV</sequence>
<dbReference type="CDD" id="cd06225">
    <property type="entry name" value="HAMP"/>
    <property type="match status" value="1"/>
</dbReference>
<dbReference type="PROSITE" id="PS50111">
    <property type="entry name" value="CHEMOTAXIS_TRANSDUC_2"/>
    <property type="match status" value="1"/>
</dbReference>
<protein>
    <submittedName>
        <fullName evidence="8">Methyl-accepting chemotaxis protein</fullName>
    </submittedName>
</protein>
<feature type="transmembrane region" description="Helical" evidence="5">
    <location>
        <begin position="37"/>
        <end position="60"/>
    </location>
</feature>
<evidence type="ECO:0000256" key="1">
    <source>
        <dbReference type="ARBA" id="ARBA00023224"/>
    </source>
</evidence>
<dbReference type="Gene3D" id="1.10.287.950">
    <property type="entry name" value="Methyl-accepting chemotaxis protein"/>
    <property type="match status" value="1"/>
</dbReference>
<feature type="coiled-coil region" evidence="4">
    <location>
        <begin position="335"/>
        <end position="369"/>
    </location>
</feature>
<evidence type="ECO:0000256" key="2">
    <source>
        <dbReference type="ARBA" id="ARBA00029447"/>
    </source>
</evidence>
<evidence type="ECO:0000313" key="8">
    <source>
        <dbReference type="EMBL" id="MBW6409041.1"/>
    </source>
</evidence>
<evidence type="ECO:0000259" key="7">
    <source>
        <dbReference type="PROSITE" id="PS50885"/>
    </source>
</evidence>
<dbReference type="InterPro" id="IPR024478">
    <property type="entry name" value="HlyB_4HB_MCP"/>
</dbReference>
<comment type="caution">
    <text evidence="8">The sequence shown here is derived from an EMBL/GenBank/DDBJ whole genome shotgun (WGS) entry which is preliminary data.</text>
</comment>
<dbReference type="PANTHER" id="PTHR32089:SF112">
    <property type="entry name" value="LYSOZYME-LIKE PROTEIN-RELATED"/>
    <property type="match status" value="1"/>
</dbReference>
<evidence type="ECO:0000259" key="6">
    <source>
        <dbReference type="PROSITE" id="PS50111"/>
    </source>
</evidence>
<comment type="similarity">
    <text evidence="2">Belongs to the methyl-accepting chemotaxis (MCP) protein family.</text>
</comment>
<keyword evidence="9" id="KW-1185">Reference proteome</keyword>
<gene>
    <name evidence="8" type="ORF">KYD98_02960</name>
</gene>
<dbReference type="PROSITE" id="PS50885">
    <property type="entry name" value="HAMP"/>
    <property type="match status" value="1"/>
</dbReference>
<dbReference type="InterPro" id="IPR003660">
    <property type="entry name" value="HAMP_dom"/>
</dbReference>
<evidence type="ECO:0000256" key="4">
    <source>
        <dbReference type="SAM" id="Coils"/>
    </source>
</evidence>
<keyword evidence="5" id="KW-0472">Membrane</keyword>
<proteinExistence type="inferred from homology"/>
<feature type="domain" description="Methyl-accepting transducer" evidence="6">
    <location>
        <begin position="299"/>
        <end position="557"/>
    </location>
</feature>
<reference evidence="8 9" key="1">
    <citation type="submission" date="2021-07" db="EMBL/GenBank/DDBJ databases">
        <title>Clostridium weizhouense sp. nov., an anaerobic bacterium isolated from activated sludge of Petroleum wastewater.</title>
        <authorList>
            <person name="Li Q."/>
        </authorList>
    </citation>
    <scope>NUCLEOTIDE SEQUENCE [LARGE SCALE GENOMIC DNA]</scope>
    <source>
        <strain evidence="8 9">YB-6</strain>
    </source>
</reference>
<keyword evidence="5" id="KW-0812">Transmembrane</keyword>
<organism evidence="8 9">
    <name type="scientific">Clostridium weizhouense</name>
    <dbReference type="NCBI Taxonomy" id="2859781"/>
    <lineage>
        <taxon>Bacteria</taxon>
        <taxon>Bacillati</taxon>
        <taxon>Bacillota</taxon>
        <taxon>Clostridia</taxon>
        <taxon>Eubacteriales</taxon>
        <taxon>Clostridiaceae</taxon>
        <taxon>Clostridium</taxon>
    </lineage>
</organism>
<name>A0ABS7AK68_9CLOT</name>
<dbReference type="SMART" id="SM00283">
    <property type="entry name" value="MA"/>
    <property type="match status" value="1"/>
</dbReference>
<evidence type="ECO:0000256" key="3">
    <source>
        <dbReference type="PROSITE-ProRule" id="PRU00284"/>
    </source>
</evidence>
<dbReference type="SUPFAM" id="SSF58104">
    <property type="entry name" value="Methyl-accepting chemotaxis protein (MCP) signaling domain"/>
    <property type="match status" value="1"/>
</dbReference>
<dbReference type="InterPro" id="IPR004089">
    <property type="entry name" value="MCPsignal_dom"/>
</dbReference>
<feature type="domain" description="HAMP" evidence="7">
    <location>
        <begin position="235"/>
        <end position="287"/>
    </location>
</feature>
<dbReference type="RefSeq" id="WP_219778100.1">
    <property type="nucleotide sequence ID" value="NZ_JAHXPT010000002.1"/>
</dbReference>
<dbReference type="Proteomes" id="UP001519921">
    <property type="component" value="Unassembled WGS sequence"/>
</dbReference>
<dbReference type="SMART" id="SM00304">
    <property type="entry name" value="HAMP"/>
    <property type="match status" value="1"/>
</dbReference>
<evidence type="ECO:0000313" key="9">
    <source>
        <dbReference type="Proteomes" id="UP001519921"/>
    </source>
</evidence>
<evidence type="ECO:0000256" key="5">
    <source>
        <dbReference type="SAM" id="Phobius"/>
    </source>
</evidence>
<dbReference type="Pfam" id="PF00672">
    <property type="entry name" value="HAMP"/>
    <property type="match status" value="1"/>
</dbReference>
<dbReference type="EMBL" id="JAHXPT010000002">
    <property type="protein sequence ID" value="MBW6409041.1"/>
    <property type="molecule type" value="Genomic_DNA"/>
</dbReference>
<dbReference type="PANTHER" id="PTHR32089">
    <property type="entry name" value="METHYL-ACCEPTING CHEMOTAXIS PROTEIN MCPB"/>
    <property type="match status" value="1"/>
</dbReference>
<accession>A0ABS7AK68</accession>